<evidence type="ECO:0000313" key="2">
    <source>
        <dbReference type="Proteomes" id="UP001281761"/>
    </source>
</evidence>
<keyword evidence="2" id="KW-1185">Reference proteome</keyword>
<proteinExistence type="predicted"/>
<dbReference type="EMBL" id="JARBJD010000050">
    <property type="protein sequence ID" value="KAK2956966.1"/>
    <property type="molecule type" value="Genomic_DNA"/>
</dbReference>
<gene>
    <name evidence="1" type="ORF">BLNAU_8041</name>
</gene>
<organism evidence="1 2">
    <name type="scientific">Blattamonas nauphoetae</name>
    <dbReference type="NCBI Taxonomy" id="2049346"/>
    <lineage>
        <taxon>Eukaryota</taxon>
        <taxon>Metamonada</taxon>
        <taxon>Preaxostyla</taxon>
        <taxon>Oxymonadida</taxon>
        <taxon>Blattamonas</taxon>
    </lineage>
</organism>
<evidence type="ECO:0000313" key="1">
    <source>
        <dbReference type="EMBL" id="KAK2956966.1"/>
    </source>
</evidence>
<dbReference type="Proteomes" id="UP001281761">
    <property type="component" value="Unassembled WGS sequence"/>
</dbReference>
<sequence>MGSEMEWLSKHILNRAVFRMSSEHPHQMLIHLSSVLHSSQPGKRRDAVSGIVTALKEDHSLSILVSEACCGIQTIPRLC</sequence>
<comment type="caution">
    <text evidence="1">The sequence shown here is derived from an EMBL/GenBank/DDBJ whole genome shotgun (WGS) entry which is preliminary data.</text>
</comment>
<protein>
    <submittedName>
        <fullName evidence="1">Uncharacterized protein</fullName>
    </submittedName>
</protein>
<reference evidence="1 2" key="1">
    <citation type="journal article" date="2022" name="bioRxiv">
        <title>Genomics of Preaxostyla Flagellates Illuminates Evolutionary Transitions and the Path Towards Mitochondrial Loss.</title>
        <authorList>
            <person name="Novak L.V.F."/>
            <person name="Treitli S.C."/>
            <person name="Pyrih J."/>
            <person name="Halakuc P."/>
            <person name="Pipaliya S.V."/>
            <person name="Vacek V."/>
            <person name="Brzon O."/>
            <person name="Soukal P."/>
            <person name="Eme L."/>
            <person name="Dacks J.B."/>
            <person name="Karnkowska A."/>
            <person name="Elias M."/>
            <person name="Hampl V."/>
        </authorList>
    </citation>
    <scope>NUCLEOTIDE SEQUENCE [LARGE SCALE GENOMIC DNA]</scope>
    <source>
        <strain evidence="1">NAU3</strain>
        <tissue evidence="1">Gut</tissue>
    </source>
</reference>
<accession>A0ABQ9XZQ9</accession>
<name>A0ABQ9XZQ9_9EUKA</name>